<evidence type="ECO:0000259" key="1">
    <source>
        <dbReference type="Pfam" id="PF00483"/>
    </source>
</evidence>
<dbReference type="PANTHER" id="PTHR46390">
    <property type="entry name" value="MANNOSE-1-PHOSPHATE GUANYLYLTRANSFERASE"/>
    <property type="match status" value="1"/>
</dbReference>
<reference evidence="3" key="1">
    <citation type="journal article" date="2019" name="Int. J. Syst. Evol. Microbiol.">
        <title>The Global Catalogue of Microorganisms (GCM) 10K type strain sequencing project: providing services to taxonomists for standard genome sequencing and annotation.</title>
        <authorList>
            <consortium name="The Broad Institute Genomics Platform"/>
            <consortium name="The Broad Institute Genome Sequencing Center for Infectious Disease"/>
            <person name="Wu L."/>
            <person name="Ma J."/>
        </authorList>
    </citation>
    <scope>NUCLEOTIDE SEQUENCE [LARGE SCALE GENOMIC DNA]</scope>
    <source>
        <strain evidence="3">CCUG 59129</strain>
    </source>
</reference>
<sequence length="274" mass="30678">MKIILLTGGSGDRVWPLTGKNRHHQYAKVLKGKDGKPESLLQRLWSGLAGADLIEHSSLTACSEHAAIIREQLGPETPIIHSPRQKNTFASAGLAAAYLYSASLPLSETIIILPMDLYAGGDFYHCIRSLPKLLRDSGAAMMMVGTRASFACEQYSYIIPESSYYEDAQTHYDYEVAEFHGRPSLEEAEALVNQGALWSSGVYAFRLEFMLHRLTELGLPVHYEQLYKQYQRLTDLSMEDKLTYQPMISKSVVVYDGICMRLGAWTSLSMRATL</sequence>
<dbReference type="InterPro" id="IPR029044">
    <property type="entry name" value="Nucleotide-diphossugar_trans"/>
</dbReference>
<comment type="caution">
    <text evidence="2">The sequence shown here is derived from an EMBL/GenBank/DDBJ whole genome shotgun (WGS) entry which is preliminary data.</text>
</comment>
<dbReference type="SUPFAM" id="SSF53448">
    <property type="entry name" value="Nucleotide-diphospho-sugar transferases"/>
    <property type="match status" value="1"/>
</dbReference>
<dbReference type="InterPro" id="IPR051161">
    <property type="entry name" value="Mannose-6P_isomerase_type2"/>
</dbReference>
<dbReference type="EMBL" id="JBHTJZ010000067">
    <property type="protein sequence ID" value="MFD0961814.1"/>
    <property type="molecule type" value="Genomic_DNA"/>
</dbReference>
<evidence type="ECO:0000313" key="2">
    <source>
        <dbReference type="EMBL" id="MFD0961814.1"/>
    </source>
</evidence>
<dbReference type="Gene3D" id="3.90.550.10">
    <property type="entry name" value="Spore Coat Polysaccharide Biosynthesis Protein SpsA, Chain A"/>
    <property type="match status" value="1"/>
</dbReference>
<dbReference type="RefSeq" id="WP_377567747.1">
    <property type="nucleotide sequence ID" value="NZ_JBHTJZ010000067.1"/>
</dbReference>
<dbReference type="Pfam" id="PF00483">
    <property type="entry name" value="NTP_transferase"/>
    <property type="match status" value="1"/>
</dbReference>
<dbReference type="InterPro" id="IPR005835">
    <property type="entry name" value="NTP_transferase_dom"/>
</dbReference>
<gene>
    <name evidence="2" type="ORF">ACFQ2I_20945</name>
</gene>
<accession>A0ABW3HWC2</accession>
<evidence type="ECO:0000313" key="3">
    <source>
        <dbReference type="Proteomes" id="UP001596989"/>
    </source>
</evidence>
<proteinExistence type="predicted"/>
<protein>
    <submittedName>
        <fullName evidence="2">Sugar phosphate nucleotidyltransferase</fullName>
    </submittedName>
</protein>
<name>A0ABW3HWC2_9BACL</name>
<keyword evidence="3" id="KW-1185">Reference proteome</keyword>
<organism evidence="2 3">
    <name type="scientific">Paenibacillus chungangensis</name>
    <dbReference type="NCBI Taxonomy" id="696535"/>
    <lineage>
        <taxon>Bacteria</taxon>
        <taxon>Bacillati</taxon>
        <taxon>Bacillota</taxon>
        <taxon>Bacilli</taxon>
        <taxon>Bacillales</taxon>
        <taxon>Paenibacillaceae</taxon>
        <taxon>Paenibacillus</taxon>
    </lineage>
</organism>
<dbReference type="Proteomes" id="UP001596989">
    <property type="component" value="Unassembled WGS sequence"/>
</dbReference>
<feature type="domain" description="Nucleotidyl transferase" evidence="1">
    <location>
        <begin position="3"/>
        <end position="213"/>
    </location>
</feature>
<dbReference type="PANTHER" id="PTHR46390:SF1">
    <property type="entry name" value="MANNOSE-1-PHOSPHATE GUANYLYLTRANSFERASE"/>
    <property type="match status" value="1"/>
</dbReference>